<dbReference type="EMBL" id="ML179227">
    <property type="protein sequence ID" value="THU94302.1"/>
    <property type="molecule type" value="Genomic_DNA"/>
</dbReference>
<accession>A0A4S8LXB1</accession>
<evidence type="ECO:0000313" key="2">
    <source>
        <dbReference type="Proteomes" id="UP000297245"/>
    </source>
</evidence>
<organism evidence="1 2">
    <name type="scientific">Dendrothele bispora (strain CBS 962.96)</name>
    <dbReference type="NCBI Taxonomy" id="1314807"/>
    <lineage>
        <taxon>Eukaryota</taxon>
        <taxon>Fungi</taxon>
        <taxon>Dikarya</taxon>
        <taxon>Basidiomycota</taxon>
        <taxon>Agaricomycotina</taxon>
        <taxon>Agaricomycetes</taxon>
        <taxon>Agaricomycetidae</taxon>
        <taxon>Agaricales</taxon>
        <taxon>Agaricales incertae sedis</taxon>
        <taxon>Dendrothele</taxon>
    </lineage>
</organism>
<keyword evidence="2" id="KW-1185">Reference proteome</keyword>
<sequence>MAYKVLDVSLTPESNFTGVVVQKHRSKQHQLQRNNPSPTQVAAYKNGVGLRMERLQFTRWRRFRDEMGRELNRFPGESEPLTLHFLSHLFTSSRTNRVLFHAAVPADIVRGTPNPSQWVHQ</sequence>
<protein>
    <submittedName>
        <fullName evidence="1">Uncharacterized protein</fullName>
    </submittedName>
</protein>
<reference evidence="1 2" key="1">
    <citation type="journal article" date="2019" name="Nat. Ecol. Evol.">
        <title>Megaphylogeny resolves global patterns of mushroom evolution.</title>
        <authorList>
            <person name="Varga T."/>
            <person name="Krizsan K."/>
            <person name="Foldi C."/>
            <person name="Dima B."/>
            <person name="Sanchez-Garcia M."/>
            <person name="Sanchez-Ramirez S."/>
            <person name="Szollosi G.J."/>
            <person name="Szarkandi J.G."/>
            <person name="Papp V."/>
            <person name="Albert L."/>
            <person name="Andreopoulos W."/>
            <person name="Angelini C."/>
            <person name="Antonin V."/>
            <person name="Barry K.W."/>
            <person name="Bougher N.L."/>
            <person name="Buchanan P."/>
            <person name="Buyck B."/>
            <person name="Bense V."/>
            <person name="Catcheside P."/>
            <person name="Chovatia M."/>
            <person name="Cooper J."/>
            <person name="Damon W."/>
            <person name="Desjardin D."/>
            <person name="Finy P."/>
            <person name="Geml J."/>
            <person name="Haridas S."/>
            <person name="Hughes K."/>
            <person name="Justo A."/>
            <person name="Karasinski D."/>
            <person name="Kautmanova I."/>
            <person name="Kiss B."/>
            <person name="Kocsube S."/>
            <person name="Kotiranta H."/>
            <person name="LaButti K.M."/>
            <person name="Lechner B.E."/>
            <person name="Liimatainen K."/>
            <person name="Lipzen A."/>
            <person name="Lukacs Z."/>
            <person name="Mihaltcheva S."/>
            <person name="Morgado L.N."/>
            <person name="Niskanen T."/>
            <person name="Noordeloos M.E."/>
            <person name="Ohm R.A."/>
            <person name="Ortiz-Santana B."/>
            <person name="Ovrebo C."/>
            <person name="Racz N."/>
            <person name="Riley R."/>
            <person name="Savchenko A."/>
            <person name="Shiryaev A."/>
            <person name="Soop K."/>
            <person name="Spirin V."/>
            <person name="Szebenyi C."/>
            <person name="Tomsovsky M."/>
            <person name="Tulloss R.E."/>
            <person name="Uehling J."/>
            <person name="Grigoriev I.V."/>
            <person name="Vagvolgyi C."/>
            <person name="Papp T."/>
            <person name="Martin F.M."/>
            <person name="Miettinen O."/>
            <person name="Hibbett D.S."/>
            <person name="Nagy L.G."/>
        </authorList>
    </citation>
    <scope>NUCLEOTIDE SEQUENCE [LARGE SCALE GENOMIC DNA]</scope>
    <source>
        <strain evidence="1 2">CBS 962.96</strain>
    </source>
</reference>
<gene>
    <name evidence="1" type="ORF">K435DRAFT_966883</name>
</gene>
<evidence type="ECO:0000313" key="1">
    <source>
        <dbReference type="EMBL" id="THU94302.1"/>
    </source>
</evidence>
<dbReference type="Proteomes" id="UP000297245">
    <property type="component" value="Unassembled WGS sequence"/>
</dbReference>
<proteinExistence type="predicted"/>
<dbReference type="AlphaFoldDB" id="A0A4S8LXB1"/>
<name>A0A4S8LXB1_DENBC</name>